<gene>
    <name evidence="1" type="ORF">Acr_00g0013630</name>
</gene>
<sequence>MQCISETLSLPYGHTIGHCLSTTTTPLLPRPYHRLPLQHHNRHYTTAKPTSAMQPPPHLYHHCCDNATTTPLPMPTVPILAPLPSSTAVDFSPTMSPWLVNYHRNIAAFTTFIHW</sequence>
<organism evidence="1 2">
    <name type="scientific">Actinidia rufa</name>
    <dbReference type="NCBI Taxonomy" id="165716"/>
    <lineage>
        <taxon>Eukaryota</taxon>
        <taxon>Viridiplantae</taxon>
        <taxon>Streptophyta</taxon>
        <taxon>Embryophyta</taxon>
        <taxon>Tracheophyta</taxon>
        <taxon>Spermatophyta</taxon>
        <taxon>Magnoliopsida</taxon>
        <taxon>eudicotyledons</taxon>
        <taxon>Gunneridae</taxon>
        <taxon>Pentapetalae</taxon>
        <taxon>asterids</taxon>
        <taxon>Ericales</taxon>
        <taxon>Actinidiaceae</taxon>
        <taxon>Actinidia</taxon>
    </lineage>
</organism>
<dbReference type="Proteomes" id="UP000585474">
    <property type="component" value="Unassembled WGS sequence"/>
</dbReference>
<dbReference type="AlphaFoldDB" id="A0A7J0DBW8"/>
<accession>A0A7J0DBW8</accession>
<evidence type="ECO:0000313" key="1">
    <source>
        <dbReference type="EMBL" id="GFS30729.1"/>
    </source>
</evidence>
<comment type="caution">
    <text evidence="1">The sequence shown here is derived from an EMBL/GenBank/DDBJ whole genome shotgun (WGS) entry which is preliminary data.</text>
</comment>
<keyword evidence="2" id="KW-1185">Reference proteome</keyword>
<name>A0A7J0DBW8_9ERIC</name>
<proteinExistence type="predicted"/>
<reference evidence="2" key="1">
    <citation type="submission" date="2019-07" db="EMBL/GenBank/DDBJ databases">
        <title>De Novo Assembly of kiwifruit Actinidia rufa.</title>
        <authorList>
            <person name="Sugita-Konishi S."/>
            <person name="Sato K."/>
            <person name="Mori E."/>
            <person name="Abe Y."/>
            <person name="Kisaki G."/>
            <person name="Hamano K."/>
            <person name="Suezawa K."/>
            <person name="Otani M."/>
            <person name="Fukuda T."/>
            <person name="Manabe T."/>
            <person name="Gomi K."/>
            <person name="Tabuchi M."/>
            <person name="Akimitsu K."/>
            <person name="Kataoka I."/>
        </authorList>
    </citation>
    <scope>NUCLEOTIDE SEQUENCE [LARGE SCALE GENOMIC DNA]</scope>
    <source>
        <strain evidence="2">cv. Fuchu</strain>
    </source>
</reference>
<evidence type="ECO:0000313" key="2">
    <source>
        <dbReference type="Proteomes" id="UP000585474"/>
    </source>
</evidence>
<dbReference type="EMBL" id="BJWL01000126">
    <property type="protein sequence ID" value="GFS30729.1"/>
    <property type="molecule type" value="Genomic_DNA"/>
</dbReference>
<protein>
    <submittedName>
        <fullName evidence="1">Uncharacterized protein</fullName>
    </submittedName>
</protein>